<evidence type="ECO:0000256" key="1">
    <source>
        <dbReference type="ARBA" id="ARBA00004202"/>
    </source>
</evidence>
<protein>
    <recommendedName>
        <fullName evidence="7">CRAL-TRIO domain-containing protein</fullName>
    </recommendedName>
</protein>
<evidence type="ECO:0000256" key="6">
    <source>
        <dbReference type="ARBA" id="ARBA00038020"/>
    </source>
</evidence>
<dbReference type="InterPro" id="IPR036273">
    <property type="entry name" value="CRAL/TRIO_N_dom_sf"/>
</dbReference>
<reference evidence="8" key="1">
    <citation type="submission" date="2019-10" db="EMBL/GenBank/DDBJ databases">
        <authorList>
            <person name="Zhang R."/>
            <person name="Pan Y."/>
            <person name="Wang J."/>
            <person name="Ma R."/>
            <person name="Yu S."/>
        </authorList>
    </citation>
    <scope>NUCLEOTIDE SEQUENCE</scope>
    <source>
        <strain evidence="8">LA-IB0</strain>
        <tissue evidence="8">Leaf</tissue>
    </source>
</reference>
<keyword evidence="3" id="KW-0653">Protein transport</keyword>
<dbReference type="Gene3D" id="1.10.8.20">
    <property type="entry name" value="N-terminal domain of phosphatidylinositol transfer protein sec14p"/>
    <property type="match status" value="1"/>
</dbReference>
<dbReference type="AlphaFoldDB" id="A0AAV6XBQ0"/>
<evidence type="ECO:0000256" key="4">
    <source>
        <dbReference type="ARBA" id="ARBA00023034"/>
    </source>
</evidence>
<dbReference type="SMART" id="SM01100">
    <property type="entry name" value="CRAL_TRIO_N"/>
    <property type="match status" value="1"/>
</dbReference>
<dbReference type="EMBL" id="WHWC01000008">
    <property type="protein sequence ID" value="KAG8377827.1"/>
    <property type="molecule type" value="Genomic_DNA"/>
</dbReference>
<dbReference type="GO" id="GO:0015031">
    <property type="term" value="P:protein transport"/>
    <property type="evidence" value="ECO:0007669"/>
    <property type="project" value="UniProtKB-KW"/>
</dbReference>
<keyword evidence="5" id="KW-0175">Coiled coil</keyword>
<evidence type="ECO:0000256" key="5">
    <source>
        <dbReference type="ARBA" id="ARBA00023054"/>
    </source>
</evidence>
<name>A0AAV6XBQ0_9LAMI</name>
<gene>
    <name evidence="8" type="ORF">BUALT_Bualt08G0074100</name>
</gene>
<feature type="domain" description="CRAL-TRIO" evidence="7">
    <location>
        <begin position="142"/>
        <end position="316"/>
    </location>
</feature>
<dbReference type="InterPro" id="IPR011074">
    <property type="entry name" value="CRAL/TRIO_N_dom"/>
</dbReference>
<dbReference type="FunFam" id="3.40.525.10:FF:000011">
    <property type="entry name" value="SEC14 cytosolic factor"/>
    <property type="match status" value="1"/>
</dbReference>
<dbReference type="SUPFAM" id="SSF52087">
    <property type="entry name" value="CRAL/TRIO domain"/>
    <property type="match status" value="1"/>
</dbReference>
<dbReference type="CDD" id="cd00170">
    <property type="entry name" value="SEC14"/>
    <property type="match status" value="1"/>
</dbReference>
<comment type="caution">
    <text evidence="8">The sequence shown here is derived from an EMBL/GenBank/DDBJ whole genome shotgun (WGS) entry which is preliminary data.</text>
</comment>
<proteinExistence type="inferred from homology"/>
<dbReference type="GO" id="GO:0005886">
    <property type="term" value="C:plasma membrane"/>
    <property type="evidence" value="ECO:0007669"/>
    <property type="project" value="UniProtKB-SubCell"/>
</dbReference>
<evidence type="ECO:0000259" key="7">
    <source>
        <dbReference type="PROSITE" id="PS50191"/>
    </source>
</evidence>
<evidence type="ECO:0000313" key="9">
    <source>
        <dbReference type="Proteomes" id="UP000826271"/>
    </source>
</evidence>
<keyword evidence="4" id="KW-0333">Golgi apparatus</keyword>
<dbReference type="Pfam" id="PF00650">
    <property type="entry name" value="CRAL_TRIO"/>
    <property type="match status" value="1"/>
</dbReference>
<organism evidence="8 9">
    <name type="scientific">Buddleja alternifolia</name>
    <dbReference type="NCBI Taxonomy" id="168488"/>
    <lineage>
        <taxon>Eukaryota</taxon>
        <taxon>Viridiplantae</taxon>
        <taxon>Streptophyta</taxon>
        <taxon>Embryophyta</taxon>
        <taxon>Tracheophyta</taxon>
        <taxon>Spermatophyta</taxon>
        <taxon>Magnoliopsida</taxon>
        <taxon>eudicotyledons</taxon>
        <taxon>Gunneridae</taxon>
        <taxon>Pentapetalae</taxon>
        <taxon>asterids</taxon>
        <taxon>lamiids</taxon>
        <taxon>Lamiales</taxon>
        <taxon>Scrophulariaceae</taxon>
        <taxon>Buddlejeae</taxon>
        <taxon>Buddleja</taxon>
    </lineage>
</organism>
<sequence length="356" mass="41135">MPNTLDRIASPCCCSNGKHEQKSDCEISEERMKFGFLKKAKNMSSKFRNSLRNKSRRRNDTGVCKVEDIRDIEEQKAVDDFRQALLRDDLLPENFDDYHMMFRFLKARKFDNEKAKVMWANMLQWRKEFGADTIMEDFDFKESNEVRQYYPHGYHGVDKDGRPVYIERLGKIDVDMLLQVTTLDRFVKYQVQEFEKSIAIRFPACSVAANRHIDSSTTILDVQGLGFMNLTGPVIEFIKLVQKIDNNNYPETLYRMFIINAGPGFRLIWNVVKPLLDPDTSSKIQVLGSKYQGKLLEAIDESELPDFLGGSCTCTSEGRCLMSDKGPWNDQNLLQMSLDREVNYVQSATLSDNEES</sequence>
<evidence type="ECO:0000256" key="2">
    <source>
        <dbReference type="ARBA" id="ARBA00004395"/>
    </source>
</evidence>
<dbReference type="SMART" id="SM00516">
    <property type="entry name" value="SEC14"/>
    <property type="match status" value="1"/>
</dbReference>
<keyword evidence="3" id="KW-0813">Transport</keyword>
<keyword evidence="9" id="KW-1185">Reference proteome</keyword>
<comment type="similarity">
    <text evidence="6">Belongs to the SFH family.</text>
</comment>
<dbReference type="InterPro" id="IPR036865">
    <property type="entry name" value="CRAL-TRIO_dom_sf"/>
</dbReference>
<accession>A0AAV6XBQ0</accession>
<comment type="subcellular location">
    <subcellularLocation>
        <location evidence="1">Cell membrane</location>
        <topology evidence="1">Peripheral membrane protein</topology>
    </subcellularLocation>
    <subcellularLocation>
        <location evidence="2">Golgi apparatus membrane</location>
        <topology evidence="2">Peripheral membrane protein</topology>
    </subcellularLocation>
</comment>
<dbReference type="InterPro" id="IPR051026">
    <property type="entry name" value="PI/PC_transfer"/>
</dbReference>
<dbReference type="PROSITE" id="PS50191">
    <property type="entry name" value="CRAL_TRIO"/>
    <property type="match status" value="1"/>
</dbReference>
<dbReference type="GO" id="GO:0000139">
    <property type="term" value="C:Golgi membrane"/>
    <property type="evidence" value="ECO:0007669"/>
    <property type="project" value="UniProtKB-SubCell"/>
</dbReference>
<dbReference type="SUPFAM" id="SSF46938">
    <property type="entry name" value="CRAL/TRIO N-terminal domain"/>
    <property type="match status" value="1"/>
</dbReference>
<dbReference type="Gene3D" id="3.40.525.10">
    <property type="entry name" value="CRAL-TRIO lipid binding domain"/>
    <property type="match status" value="1"/>
</dbReference>
<evidence type="ECO:0000256" key="3">
    <source>
        <dbReference type="ARBA" id="ARBA00022927"/>
    </source>
</evidence>
<dbReference type="PANTHER" id="PTHR45657:SF5">
    <property type="entry name" value="PHOSPHATIDYLINOSITOL_PHOSPHATIDYLCHOLINE TRANSFER PROTEIN SFH6"/>
    <property type="match status" value="1"/>
</dbReference>
<dbReference type="Proteomes" id="UP000826271">
    <property type="component" value="Unassembled WGS sequence"/>
</dbReference>
<dbReference type="PANTHER" id="PTHR45657">
    <property type="entry name" value="CRAL-TRIO DOMAIN-CONTAINING PROTEIN YKL091C-RELATED"/>
    <property type="match status" value="1"/>
</dbReference>
<dbReference type="InterPro" id="IPR001251">
    <property type="entry name" value="CRAL-TRIO_dom"/>
</dbReference>
<evidence type="ECO:0000313" key="8">
    <source>
        <dbReference type="EMBL" id="KAG8377827.1"/>
    </source>
</evidence>